<dbReference type="Proteomes" id="UP000838763">
    <property type="component" value="Unassembled WGS sequence"/>
</dbReference>
<evidence type="ECO:0000313" key="4">
    <source>
        <dbReference type="Proteomes" id="UP000838763"/>
    </source>
</evidence>
<keyword evidence="2" id="KW-1015">Disulfide bond</keyword>
<name>A0A9P1H5B8_9PEZI</name>
<dbReference type="SMART" id="SM01110">
    <property type="entry name" value="Cutinase"/>
    <property type="match status" value="1"/>
</dbReference>
<dbReference type="PANTHER" id="PTHR33630:SF13">
    <property type="entry name" value="ACETYLXYLAN ESTERASE"/>
    <property type="match status" value="1"/>
</dbReference>
<dbReference type="PANTHER" id="PTHR33630">
    <property type="entry name" value="CUTINASE RV1984C-RELATED-RELATED"/>
    <property type="match status" value="1"/>
</dbReference>
<accession>A0A9P1H5B8</accession>
<dbReference type="AlphaFoldDB" id="A0A9P1H5B8"/>
<evidence type="ECO:0008006" key="5">
    <source>
        <dbReference type="Google" id="ProtNLM"/>
    </source>
</evidence>
<gene>
    <name evidence="3" type="ORF">PPNO1_LOCUS5317</name>
</gene>
<evidence type="ECO:0000256" key="2">
    <source>
        <dbReference type="ARBA" id="ARBA00023157"/>
    </source>
</evidence>
<protein>
    <recommendedName>
        <fullName evidence="5">Acetylxylan esterase</fullName>
    </recommendedName>
</protein>
<dbReference type="SUPFAM" id="SSF53474">
    <property type="entry name" value="alpha/beta-Hydrolases"/>
    <property type="match status" value="1"/>
</dbReference>
<keyword evidence="4" id="KW-1185">Reference proteome</keyword>
<evidence type="ECO:0000313" key="3">
    <source>
        <dbReference type="EMBL" id="CAI4215609.1"/>
    </source>
</evidence>
<dbReference type="Pfam" id="PF01083">
    <property type="entry name" value="Cutinase"/>
    <property type="match status" value="1"/>
</dbReference>
<keyword evidence="1" id="KW-0378">Hydrolase</keyword>
<reference evidence="3" key="1">
    <citation type="submission" date="2022-11" db="EMBL/GenBank/DDBJ databases">
        <authorList>
            <person name="Scott C."/>
            <person name="Bruce N."/>
        </authorList>
    </citation>
    <scope>NUCLEOTIDE SEQUENCE</scope>
</reference>
<dbReference type="InterPro" id="IPR000675">
    <property type="entry name" value="Cutinase/axe"/>
</dbReference>
<dbReference type="GO" id="GO:0052689">
    <property type="term" value="F:carboxylic ester hydrolase activity"/>
    <property type="evidence" value="ECO:0007669"/>
    <property type="project" value="UniProtKB-ARBA"/>
</dbReference>
<dbReference type="EMBL" id="CALLCH030000012">
    <property type="protein sequence ID" value="CAI4215609.1"/>
    <property type="molecule type" value="Genomic_DNA"/>
</dbReference>
<comment type="caution">
    <text evidence="3">The sequence shown here is derived from an EMBL/GenBank/DDBJ whole genome shotgun (WGS) entry which is preliminary data.</text>
</comment>
<dbReference type="OrthoDB" id="2586582at2759"/>
<proteinExistence type="predicted"/>
<dbReference type="Gene3D" id="3.40.50.1820">
    <property type="entry name" value="alpha/beta hydrolase"/>
    <property type="match status" value="1"/>
</dbReference>
<sequence>MSVTGIVPSPILLPRVGDPKREQCTVRRCSVDLDAEGKPLTRGVIAGTGLGGSSAPSYEKITLGIFWMAGDGIGVHRSTMHVKSLLALGSLAALTSAAAVCTAKPCTDVRIFLVRGTTEPYPGRQKAIAQAICAEFDSCDFENVQYPASYNTYCASAAAGVSATVAAVQRYGQRCPNSKIVLSGWSQGAHVVGDALGGAAEMEWIWNSCTQPVIAALMWGSPRHNNGQVYNLLSGQEVNGLGPRNTTELANLNKYSDALRDYSSSQNKQLGSKLKPCLLLPHSGDTMCGVS</sequence>
<dbReference type="InterPro" id="IPR029058">
    <property type="entry name" value="AB_hydrolase_fold"/>
</dbReference>
<evidence type="ECO:0000256" key="1">
    <source>
        <dbReference type="ARBA" id="ARBA00022801"/>
    </source>
</evidence>
<organism evidence="3 4">
    <name type="scientific">Parascedosporium putredinis</name>
    <dbReference type="NCBI Taxonomy" id="1442378"/>
    <lineage>
        <taxon>Eukaryota</taxon>
        <taxon>Fungi</taxon>
        <taxon>Dikarya</taxon>
        <taxon>Ascomycota</taxon>
        <taxon>Pezizomycotina</taxon>
        <taxon>Sordariomycetes</taxon>
        <taxon>Hypocreomycetidae</taxon>
        <taxon>Microascales</taxon>
        <taxon>Microascaceae</taxon>
        <taxon>Parascedosporium</taxon>
    </lineage>
</organism>